<evidence type="ECO:0000313" key="2">
    <source>
        <dbReference type="Proteomes" id="UP001632038"/>
    </source>
</evidence>
<evidence type="ECO:0008006" key="3">
    <source>
        <dbReference type="Google" id="ProtNLM"/>
    </source>
</evidence>
<proteinExistence type="predicted"/>
<evidence type="ECO:0000313" key="1">
    <source>
        <dbReference type="EMBL" id="KAL3626472.1"/>
    </source>
</evidence>
<dbReference type="Proteomes" id="UP001632038">
    <property type="component" value="Unassembled WGS sequence"/>
</dbReference>
<reference evidence="2" key="1">
    <citation type="journal article" date="2024" name="IScience">
        <title>Strigolactones Initiate the Formation of Haustorium-like Structures in Castilleja.</title>
        <authorList>
            <person name="Buerger M."/>
            <person name="Peterson D."/>
            <person name="Chory J."/>
        </authorList>
    </citation>
    <scope>NUCLEOTIDE SEQUENCE [LARGE SCALE GENOMIC DNA]</scope>
</reference>
<dbReference type="AlphaFoldDB" id="A0ABD3CA80"/>
<organism evidence="1 2">
    <name type="scientific">Castilleja foliolosa</name>
    <dbReference type="NCBI Taxonomy" id="1961234"/>
    <lineage>
        <taxon>Eukaryota</taxon>
        <taxon>Viridiplantae</taxon>
        <taxon>Streptophyta</taxon>
        <taxon>Embryophyta</taxon>
        <taxon>Tracheophyta</taxon>
        <taxon>Spermatophyta</taxon>
        <taxon>Magnoliopsida</taxon>
        <taxon>eudicotyledons</taxon>
        <taxon>Gunneridae</taxon>
        <taxon>Pentapetalae</taxon>
        <taxon>asterids</taxon>
        <taxon>lamiids</taxon>
        <taxon>Lamiales</taxon>
        <taxon>Orobanchaceae</taxon>
        <taxon>Pedicularideae</taxon>
        <taxon>Castillejinae</taxon>
        <taxon>Castilleja</taxon>
    </lineage>
</organism>
<keyword evidence="2" id="KW-1185">Reference proteome</keyword>
<protein>
    <recommendedName>
        <fullName evidence="3">C2H2-type domain-containing protein</fullName>
    </recommendedName>
</protein>
<name>A0ABD3CA80_9LAMI</name>
<sequence>MDRSWFLLESIVQKQDQPTPIACRACDEIFFDKKSLMNHFQSHLHPDGTFNPNSVQKNKIISQYSVPVNARNHIANENIGSSNPTTLSFRDSLVSTPSKNHVQLRMPASAHMHQPYPSPLIFRSPNSHVPVKPVTVGDLAFGKRPQTGMESKVEGPLASVTRPFIMELEKPIREMKAGVIDVDADELDLTLKL</sequence>
<accession>A0ABD3CA80</accession>
<dbReference type="EMBL" id="JAVIJP010000047">
    <property type="protein sequence ID" value="KAL3626472.1"/>
    <property type="molecule type" value="Genomic_DNA"/>
</dbReference>
<comment type="caution">
    <text evidence="1">The sequence shown here is derived from an EMBL/GenBank/DDBJ whole genome shotgun (WGS) entry which is preliminary data.</text>
</comment>
<gene>
    <name evidence="1" type="ORF">CASFOL_030021</name>
</gene>